<protein>
    <recommendedName>
        <fullName evidence="1">NADH:flavin oxidoreductase/NADH oxidase N-terminal domain-containing protein</fullName>
    </recommendedName>
</protein>
<dbReference type="InterPro" id="IPR013785">
    <property type="entry name" value="Aldolase_TIM"/>
</dbReference>
<dbReference type="PANTHER" id="PTHR22893:SF91">
    <property type="entry name" value="NADPH DEHYDROGENASE 2-RELATED"/>
    <property type="match status" value="1"/>
</dbReference>
<sequence length="367" mass="40745">MSAPTPKLFQPITIGKLELKHRVVMAPLTRYRADDNHVHTDLGVEYYSQRASTPGTMLITEGTFISKRAGGDPHIPALETDAQLAAWKKITDAVHAKGSFIVAQLWALGRQADPQFIAQEGYEYIGAGDIPLEGKNVNPKPLTIAEIKEFVQLYATAASNAVHKAGFDGVEIHGANGYLVDQFTQYVTNNRTDEYGGSIENRGKFALEVLDAVTNAVGADRTGIRFSPWGFYGGMRMTDPKPQFSYIIQKIKENHPDLAYIHIVEPRISGISDRIAHVDESNDFIRDIWAPRTLLSAGAYNRETGMKAAEKGEIPVFGRYFISNPDLPVRLQENIPLTPYDRSTFYAHNSPKGYIDYPFAGTSSREH</sequence>
<name>A0A4R0RS33_9APHY</name>
<dbReference type="InterPro" id="IPR045247">
    <property type="entry name" value="Oye-like"/>
</dbReference>
<organism evidence="2 3">
    <name type="scientific">Steccherinum ochraceum</name>
    <dbReference type="NCBI Taxonomy" id="92696"/>
    <lineage>
        <taxon>Eukaryota</taxon>
        <taxon>Fungi</taxon>
        <taxon>Dikarya</taxon>
        <taxon>Basidiomycota</taxon>
        <taxon>Agaricomycotina</taxon>
        <taxon>Agaricomycetes</taxon>
        <taxon>Polyporales</taxon>
        <taxon>Steccherinaceae</taxon>
        <taxon>Steccherinum</taxon>
    </lineage>
</organism>
<dbReference type="GO" id="GO:0010181">
    <property type="term" value="F:FMN binding"/>
    <property type="evidence" value="ECO:0007669"/>
    <property type="project" value="InterPro"/>
</dbReference>
<dbReference type="EMBL" id="RWJN01000003">
    <property type="protein sequence ID" value="TCD71740.1"/>
    <property type="molecule type" value="Genomic_DNA"/>
</dbReference>
<evidence type="ECO:0000259" key="1">
    <source>
        <dbReference type="Pfam" id="PF00724"/>
    </source>
</evidence>
<dbReference type="CDD" id="cd02933">
    <property type="entry name" value="OYE_like_FMN"/>
    <property type="match status" value="1"/>
</dbReference>
<dbReference type="Proteomes" id="UP000292702">
    <property type="component" value="Unassembled WGS sequence"/>
</dbReference>
<dbReference type="AlphaFoldDB" id="A0A4R0RS33"/>
<dbReference type="STRING" id="92696.A0A4R0RS33"/>
<dbReference type="InterPro" id="IPR001155">
    <property type="entry name" value="OxRdtase_FMN_N"/>
</dbReference>
<dbReference type="Gene3D" id="3.20.20.70">
    <property type="entry name" value="Aldolase class I"/>
    <property type="match status" value="1"/>
</dbReference>
<dbReference type="FunFam" id="3.20.20.70:FF:000138">
    <property type="entry name" value="NADPH dehydrogenase 1"/>
    <property type="match status" value="1"/>
</dbReference>
<dbReference type="SUPFAM" id="SSF51395">
    <property type="entry name" value="FMN-linked oxidoreductases"/>
    <property type="match status" value="1"/>
</dbReference>
<gene>
    <name evidence="2" type="ORF">EIP91_005506</name>
</gene>
<reference evidence="2 3" key="1">
    <citation type="submission" date="2018-11" db="EMBL/GenBank/DDBJ databases">
        <title>Genome assembly of Steccherinum ochraceum LE-BIN_3174, the white-rot fungus of the Steccherinaceae family (The Residual Polyporoid clade, Polyporales, Basidiomycota).</title>
        <authorList>
            <person name="Fedorova T.V."/>
            <person name="Glazunova O.A."/>
            <person name="Landesman E.O."/>
            <person name="Moiseenko K.V."/>
            <person name="Psurtseva N.V."/>
            <person name="Savinova O.S."/>
            <person name="Shakhova N.V."/>
            <person name="Tyazhelova T.V."/>
            <person name="Vasina D.V."/>
        </authorList>
    </citation>
    <scope>NUCLEOTIDE SEQUENCE [LARGE SCALE GENOMIC DNA]</scope>
    <source>
        <strain evidence="2 3">LE-BIN_3174</strain>
    </source>
</reference>
<accession>A0A4R0RS33</accession>
<dbReference type="OrthoDB" id="276546at2759"/>
<dbReference type="Pfam" id="PF00724">
    <property type="entry name" value="Oxidored_FMN"/>
    <property type="match status" value="1"/>
</dbReference>
<feature type="domain" description="NADH:flavin oxidoreductase/NADH oxidase N-terminal" evidence="1">
    <location>
        <begin position="7"/>
        <end position="337"/>
    </location>
</feature>
<comment type="caution">
    <text evidence="2">The sequence shown here is derived from an EMBL/GenBank/DDBJ whole genome shotgun (WGS) entry which is preliminary data.</text>
</comment>
<dbReference type="GO" id="GO:0003959">
    <property type="term" value="F:NADPH dehydrogenase activity"/>
    <property type="evidence" value="ECO:0007669"/>
    <property type="project" value="TreeGrafter"/>
</dbReference>
<dbReference type="PANTHER" id="PTHR22893">
    <property type="entry name" value="NADH OXIDOREDUCTASE-RELATED"/>
    <property type="match status" value="1"/>
</dbReference>
<keyword evidence="3" id="KW-1185">Reference proteome</keyword>
<evidence type="ECO:0000313" key="2">
    <source>
        <dbReference type="EMBL" id="TCD71740.1"/>
    </source>
</evidence>
<proteinExistence type="predicted"/>
<evidence type="ECO:0000313" key="3">
    <source>
        <dbReference type="Proteomes" id="UP000292702"/>
    </source>
</evidence>